<sequence length="178" mass="20052">MWVTYAHIFSFHRALSPRILGISLAIRPLFSTRRPNRGLFLGGVVPLSEHEQRMLEQIERALYAEDPKFANTVRQTNPQVHYKRRIIKASIGFVLGIFLLLGGLITASEQPWTVGVSIVGFIVMLASVLWGLSGLRGAAGGTSGAEGEQAAQPKQRRQQRPGMMNRFEERWRRRQEGE</sequence>
<protein>
    <recommendedName>
        <fullName evidence="5">DUF3040 domain-containing protein</fullName>
    </recommendedName>
</protein>
<evidence type="ECO:0000256" key="2">
    <source>
        <dbReference type="SAM" id="Phobius"/>
    </source>
</evidence>
<evidence type="ECO:0000313" key="4">
    <source>
        <dbReference type="Proteomes" id="UP001165092"/>
    </source>
</evidence>
<organism evidence="3 4">
    <name type="scientific">Nocardiopsis ansamitocini</name>
    <dbReference type="NCBI Taxonomy" id="1670832"/>
    <lineage>
        <taxon>Bacteria</taxon>
        <taxon>Bacillati</taxon>
        <taxon>Actinomycetota</taxon>
        <taxon>Actinomycetes</taxon>
        <taxon>Streptosporangiales</taxon>
        <taxon>Nocardiopsidaceae</taxon>
        <taxon>Nocardiopsis</taxon>
    </lineage>
</organism>
<feature type="transmembrane region" description="Helical" evidence="2">
    <location>
        <begin position="86"/>
        <end position="106"/>
    </location>
</feature>
<evidence type="ECO:0000256" key="1">
    <source>
        <dbReference type="SAM" id="MobiDB-lite"/>
    </source>
</evidence>
<keyword evidence="4" id="KW-1185">Reference proteome</keyword>
<dbReference type="AlphaFoldDB" id="A0A9W6P2L1"/>
<feature type="transmembrane region" description="Helical" evidence="2">
    <location>
        <begin position="112"/>
        <end position="132"/>
    </location>
</feature>
<evidence type="ECO:0000313" key="3">
    <source>
        <dbReference type="EMBL" id="GLU45988.1"/>
    </source>
</evidence>
<proteinExistence type="predicted"/>
<gene>
    <name evidence="3" type="ORF">Nans01_03390</name>
</gene>
<dbReference type="Pfam" id="PF11239">
    <property type="entry name" value="DUF3040"/>
    <property type="match status" value="1"/>
</dbReference>
<dbReference type="EMBL" id="BSQG01000001">
    <property type="protein sequence ID" value="GLU45988.1"/>
    <property type="molecule type" value="Genomic_DNA"/>
</dbReference>
<dbReference type="InterPro" id="IPR021401">
    <property type="entry name" value="DUF3040"/>
</dbReference>
<comment type="caution">
    <text evidence="3">The sequence shown here is derived from an EMBL/GenBank/DDBJ whole genome shotgun (WGS) entry which is preliminary data.</text>
</comment>
<dbReference type="Proteomes" id="UP001165092">
    <property type="component" value="Unassembled WGS sequence"/>
</dbReference>
<feature type="region of interest" description="Disordered" evidence="1">
    <location>
        <begin position="141"/>
        <end position="178"/>
    </location>
</feature>
<keyword evidence="2" id="KW-1133">Transmembrane helix</keyword>
<keyword evidence="2" id="KW-0472">Membrane</keyword>
<reference evidence="3" key="1">
    <citation type="submission" date="2023-02" db="EMBL/GenBank/DDBJ databases">
        <title>Nocardiopsis ansamitocini NBRC 112285.</title>
        <authorList>
            <person name="Ichikawa N."/>
            <person name="Sato H."/>
            <person name="Tonouchi N."/>
        </authorList>
    </citation>
    <scope>NUCLEOTIDE SEQUENCE</scope>
    <source>
        <strain evidence="3">NBRC 112285</strain>
    </source>
</reference>
<name>A0A9W6P2L1_9ACTN</name>
<evidence type="ECO:0008006" key="5">
    <source>
        <dbReference type="Google" id="ProtNLM"/>
    </source>
</evidence>
<keyword evidence="2" id="KW-0812">Transmembrane</keyword>
<feature type="compositionally biased region" description="Basic and acidic residues" evidence="1">
    <location>
        <begin position="166"/>
        <end position="178"/>
    </location>
</feature>
<accession>A0A9W6P2L1</accession>